<reference evidence="2 3" key="1">
    <citation type="journal article" date="2023" name="Plants (Basel)">
        <title>Bridging the Gap: Combining Genomics and Transcriptomics Approaches to Understand Stylosanthes scabra, an Orphan Legume from the Brazilian Caatinga.</title>
        <authorList>
            <person name="Ferreira-Neto J.R.C."/>
            <person name="da Silva M.D."/>
            <person name="Binneck E."/>
            <person name="de Melo N.F."/>
            <person name="da Silva R.H."/>
            <person name="de Melo A.L.T.M."/>
            <person name="Pandolfi V."/>
            <person name="Bustamante F.O."/>
            <person name="Brasileiro-Vidal A.C."/>
            <person name="Benko-Iseppon A.M."/>
        </authorList>
    </citation>
    <scope>NUCLEOTIDE SEQUENCE [LARGE SCALE GENOMIC DNA]</scope>
    <source>
        <tissue evidence="2">Leaves</tissue>
    </source>
</reference>
<evidence type="ECO:0000313" key="3">
    <source>
        <dbReference type="Proteomes" id="UP001341840"/>
    </source>
</evidence>
<name>A0ABU6YKE5_9FABA</name>
<proteinExistence type="predicted"/>
<dbReference type="EMBL" id="JASCZI010242100">
    <property type="protein sequence ID" value="MED6209578.1"/>
    <property type="molecule type" value="Genomic_DNA"/>
</dbReference>
<accession>A0ABU6YKE5</accession>
<sequence>MDMYDESGCHVAEEEYRCSASNDSRKTSIPWPKAQGPSVPSTQTLQLNSVTRWRTFRIRFQFHFQIRVSEVFVVDSALLIR</sequence>
<evidence type="ECO:0000256" key="1">
    <source>
        <dbReference type="SAM" id="MobiDB-lite"/>
    </source>
</evidence>
<organism evidence="2 3">
    <name type="scientific">Stylosanthes scabra</name>
    <dbReference type="NCBI Taxonomy" id="79078"/>
    <lineage>
        <taxon>Eukaryota</taxon>
        <taxon>Viridiplantae</taxon>
        <taxon>Streptophyta</taxon>
        <taxon>Embryophyta</taxon>
        <taxon>Tracheophyta</taxon>
        <taxon>Spermatophyta</taxon>
        <taxon>Magnoliopsida</taxon>
        <taxon>eudicotyledons</taxon>
        <taxon>Gunneridae</taxon>
        <taxon>Pentapetalae</taxon>
        <taxon>rosids</taxon>
        <taxon>fabids</taxon>
        <taxon>Fabales</taxon>
        <taxon>Fabaceae</taxon>
        <taxon>Papilionoideae</taxon>
        <taxon>50 kb inversion clade</taxon>
        <taxon>dalbergioids sensu lato</taxon>
        <taxon>Dalbergieae</taxon>
        <taxon>Pterocarpus clade</taxon>
        <taxon>Stylosanthes</taxon>
    </lineage>
</organism>
<feature type="region of interest" description="Disordered" evidence="1">
    <location>
        <begin position="20"/>
        <end position="42"/>
    </location>
</feature>
<protein>
    <submittedName>
        <fullName evidence="2">Uncharacterized protein</fullName>
    </submittedName>
</protein>
<comment type="caution">
    <text evidence="2">The sequence shown here is derived from an EMBL/GenBank/DDBJ whole genome shotgun (WGS) entry which is preliminary data.</text>
</comment>
<keyword evidence="3" id="KW-1185">Reference proteome</keyword>
<evidence type="ECO:0000313" key="2">
    <source>
        <dbReference type="EMBL" id="MED6209578.1"/>
    </source>
</evidence>
<dbReference type="Proteomes" id="UP001341840">
    <property type="component" value="Unassembled WGS sequence"/>
</dbReference>
<gene>
    <name evidence="2" type="ORF">PIB30_056104</name>
</gene>